<proteinExistence type="predicted"/>
<dbReference type="AlphaFoldDB" id="A0AB34L413"/>
<evidence type="ECO:0000313" key="1">
    <source>
        <dbReference type="EMBL" id="KDS35468.1"/>
    </source>
</evidence>
<dbReference type="EMBL" id="JNHK01000038">
    <property type="protein sequence ID" value="KDS40312.1"/>
    <property type="molecule type" value="Genomic_DNA"/>
</dbReference>
<evidence type="ECO:0000313" key="5">
    <source>
        <dbReference type="Proteomes" id="UP000027850"/>
    </source>
</evidence>
<gene>
    <name evidence="1" type="ORF">M091_2421</name>
    <name evidence="4" type="ORF">M091_3434</name>
    <name evidence="3" type="ORF">M091_3831</name>
    <name evidence="2" type="ORF">M091_3935</name>
</gene>
<accession>A0AB34L413</accession>
<reference evidence="1 5" key="1">
    <citation type="submission" date="2014-04" db="EMBL/GenBank/DDBJ databases">
        <authorList>
            <person name="Sears C."/>
            <person name="Carroll K."/>
            <person name="Sack B.R."/>
            <person name="Qadri F."/>
            <person name="Myers L.L."/>
            <person name="Chung G.-T."/>
            <person name="Escheverria P."/>
            <person name="Fraser C.M."/>
            <person name="Sadzewicz L."/>
            <person name="Shefchek K.A."/>
            <person name="Tallon L."/>
            <person name="Das S.P."/>
            <person name="Daugherty S."/>
            <person name="Mongodin E.F."/>
        </authorList>
    </citation>
    <scope>NUCLEOTIDE SEQUENCE [LARGE SCALE GENOMIC DNA]</scope>
    <source>
        <strain evidence="1 5">3776 D15 i</strain>
    </source>
</reference>
<evidence type="ECO:0000313" key="2">
    <source>
        <dbReference type="EMBL" id="KDS40312.1"/>
    </source>
</evidence>
<name>A0AB34L413_PARDI</name>
<dbReference type="EMBL" id="JNHK01000094">
    <property type="protein sequence ID" value="KDS35468.1"/>
    <property type="molecule type" value="Genomic_DNA"/>
</dbReference>
<organism evidence="1 5">
    <name type="scientific">Parabacteroides distasonis str. 3776 D15 i</name>
    <dbReference type="NCBI Taxonomy" id="1339342"/>
    <lineage>
        <taxon>Bacteria</taxon>
        <taxon>Pseudomonadati</taxon>
        <taxon>Bacteroidota</taxon>
        <taxon>Bacteroidia</taxon>
        <taxon>Bacteroidales</taxon>
        <taxon>Tannerellaceae</taxon>
        <taxon>Parabacteroides</taxon>
    </lineage>
</organism>
<dbReference type="Proteomes" id="UP000027850">
    <property type="component" value="Unassembled WGS sequence"/>
</dbReference>
<dbReference type="RefSeq" id="WP_036617771.1">
    <property type="nucleotide sequence ID" value="NZ_JNHK01000012.1"/>
</dbReference>
<comment type="caution">
    <text evidence="1">The sequence shown here is derived from an EMBL/GenBank/DDBJ whole genome shotgun (WGS) entry which is preliminary data.</text>
</comment>
<evidence type="ECO:0000313" key="4">
    <source>
        <dbReference type="EMBL" id="KDS41485.1"/>
    </source>
</evidence>
<protein>
    <submittedName>
        <fullName evidence="1">Uncharacterized protein</fullName>
    </submittedName>
</protein>
<sequence length="209" mass="24599">MERVTIAHAKDLFGANFIGLEELQFLFERMGLSSCSIQVPDIHYSVGDLKKYSKDYILILGVQELNGEKLSIDRFRKCFGINPDISEPCFYNQDWYMCETFIYDTLDLRWFLLKKNVIESSRAVQPLELLNENINFPTAILCVYTFFAYYYARKELLWHHDFVWCSDTDHNGDRIYVGKYHDVDEVNKNGFSIHRHLALRNCYGAIALY</sequence>
<dbReference type="EMBL" id="JNHK01000012">
    <property type="protein sequence ID" value="KDS41485.1"/>
    <property type="molecule type" value="Genomic_DNA"/>
</dbReference>
<evidence type="ECO:0000313" key="3">
    <source>
        <dbReference type="EMBL" id="KDS40571.1"/>
    </source>
</evidence>
<dbReference type="EMBL" id="JNHK01000027">
    <property type="protein sequence ID" value="KDS40571.1"/>
    <property type="molecule type" value="Genomic_DNA"/>
</dbReference>